<evidence type="ECO:0000256" key="4">
    <source>
        <dbReference type="ARBA" id="ARBA00022989"/>
    </source>
</evidence>
<dbReference type="GO" id="GO:0055091">
    <property type="term" value="P:phospholipid homeostasis"/>
    <property type="evidence" value="ECO:0007669"/>
    <property type="project" value="TreeGrafter"/>
</dbReference>
<comment type="subcellular location">
    <subcellularLocation>
        <location evidence="1">Cell membrane</location>
        <topology evidence="1">Multi-pass membrane protein</topology>
    </subcellularLocation>
</comment>
<dbReference type="InterPro" id="IPR024320">
    <property type="entry name" value="LPG_synthase_C"/>
</dbReference>
<keyword evidence="5" id="KW-0472">Membrane</keyword>
<evidence type="ECO:0000259" key="6">
    <source>
        <dbReference type="Pfam" id="PF09924"/>
    </source>
</evidence>
<keyword evidence="4" id="KW-1133">Transmembrane helix</keyword>
<evidence type="ECO:0000256" key="5">
    <source>
        <dbReference type="ARBA" id="ARBA00023136"/>
    </source>
</evidence>
<dbReference type="AlphaFoldDB" id="A0A1Q8W052"/>
<keyword evidence="2" id="KW-1003">Cell membrane</keyword>
<dbReference type="GO" id="GO:0016755">
    <property type="term" value="F:aminoacyltransferase activity"/>
    <property type="evidence" value="ECO:0007669"/>
    <property type="project" value="TreeGrafter"/>
</dbReference>
<dbReference type="RefSeq" id="WP_075370958.1">
    <property type="nucleotide sequence ID" value="NZ_MSKM01000014.1"/>
</dbReference>
<organism evidence="7 8">
    <name type="scientific">Actinomyces oris</name>
    <dbReference type="NCBI Taxonomy" id="544580"/>
    <lineage>
        <taxon>Bacteria</taxon>
        <taxon>Bacillati</taxon>
        <taxon>Actinomycetota</taxon>
        <taxon>Actinomycetes</taxon>
        <taxon>Actinomycetales</taxon>
        <taxon>Actinomycetaceae</taxon>
        <taxon>Actinomyces</taxon>
    </lineage>
</organism>
<dbReference type="PANTHER" id="PTHR34697">
    <property type="entry name" value="PHOSPHATIDYLGLYCEROL LYSYLTRANSFERASE"/>
    <property type="match status" value="1"/>
</dbReference>
<dbReference type="SUPFAM" id="SSF55729">
    <property type="entry name" value="Acyl-CoA N-acyltransferases (Nat)"/>
    <property type="match status" value="1"/>
</dbReference>
<evidence type="ECO:0000313" key="8">
    <source>
        <dbReference type="Proteomes" id="UP000185772"/>
    </source>
</evidence>
<sequence>MINESSLDSLVHKYGCFSLAGSVQQPGIKYFGDSSGVIAYAESGSFPHATWIALGDPLAPLSLWEELIRKFTIQVSDTAFLNIGQQAASILQKENFTINDFGWEGIIQLDEYTLDGPKKQNIRNAVRRIEKLGYKVDELSIDENWNEISQVSQNWLRFRSSRRPENRLVTRPLMKRGRFQRLFGLWSPDGLLVHLVSFDEIWREGSIIGYHSNINRSTDQSPKNADYAIHCHVMDVLRNEGIPMLSLGLCPDFSDHSEGLEQNRYLSLTLSYAQRFGGSIYNFGGIAEHKAEFRPTYKRRVYLAIQKPWPLSTVLAGLRFSSLM</sequence>
<evidence type="ECO:0000256" key="3">
    <source>
        <dbReference type="ARBA" id="ARBA00022692"/>
    </source>
</evidence>
<dbReference type="InterPro" id="IPR016181">
    <property type="entry name" value="Acyl_CoA_acyltransferase"/>
</dbReference>
<accession>A0A1Q8W052</accession>
<gene>
    <name evidence="7" type="ORF">BKH27_04490</name>
</gene>
<dbReference type="GO" id="GO:0005886">
    <property type="term" value="C:plasma membrane"/>
    <property type="evidence" value="ECO:0007669"/>
    <property type="project" value="UniProtKB-SubCell"/>
</dbReference>
<evidence type="ECO:0000313" key="7">
    <source>
        <dbReference type="EMBL" id="OLO54244.1"/>
    </source>
</evidence>
<comment type="caution">
    <text evidence="7">The sequence shown here is derived from an EMBL/GenBank/DDBJ whole genome shotgun (WGS) entry which is preliminary data.</text>
</comment>
<dbReference type="PANTHER" id="PTHR34697:SF2">
    <property type="entry name" value="PHOSPHATIDYLGLYCEROL LYSYLTRANSFERASE"/>
    <property type="match status" value="1"/>
</dbReference>
<name>A0A1Q8W052_9ACTO</name>
<dbReference type="InterPro" id="IPR051211">
    <property type="entry name" value="PG_lysyltransferase"/>
</dbReference>
<dbReference type="Proteomes" id="UP000185772">
    <property type="component" value="Unassembled WGS sequence"/>
</dbReference>
<feature type="domain" description="Phosphatidylglycerol lysyltransferase C-terminal" evidence="6">
    <location>
        <begin position="49"/>
        <end position="304"/>
    </location>
</feature>
<keyword evidence="3" id="KW-0812">Transmembrane</keyword>
<proteinExistence type="predicted"/>
<dbReference type="EMBL" id="MSKM01000014">
    <property type="protein sequence ID" value="OLO54244.1"/>
    <property type="molecule type" value="Genomic_DNA"/>
</dbReference>
<reference evidence="7 8" key="1">
    <citation type="submission" date="2016-12" db="EMBL/GenBank/DDBJ databases">
        <title>Genomic comparison of strains in the 'Actinomyces naeslundii' group.</title>
        <authorList>
            <person name="Mughal S.R."/>
            <person name="Do T."/>
            <person name="Gilbert S.C."/>
            <person name="Witherden E.A."/>
            <person name="Didelot X."/>
            <person name="Beighton D."/>
        </authorList>
    </citation>
    <scope>NUCLEOTIDE SEQUENCE [LARGE SCALE GENOMIC DNA]</scope>
    <source>
        <strain evidence="7 8">MMRCO6-1</strain>
    </source>
</reference>
<protein>
    <recommendedName>
        <fullName evidence="6">Phosphatidylglycerol lysyltransferase C-terminal domain-containing protein</fullName>
    </recommendedName>
</protein>
<evidence type="ECO:0000256" key="1">
    <source>
        <dbReference type="ARBA" id="ARBA00004651"/>
    </source>
</evidence>
<evidence type="ECO:0000256" key="2">
    <source>
        <dbReference type="ARBA" id="ARBA00022475"/>
    </source>
</evidence>
<dbReference type="Pfam" id="PF09924">
    <property type="entry name" value="LPG_synthase_C"/>
    <property type="match status" value="1"/>
</dbReference>